<dbReference type="KEGG" id="psoj:PHYSODRAFT_325308"/>
<sequence>MEQKKYFKLVDGAGRARSEGGVDFLELRAGADVGEFLARLLSSNIKVFPNMEAQEALTADSGLDGYGRAAFERTQAILPPGVAAQHLRVFAGSEEQEALNIGTELGGHGVNRSDPLVVEVPRVWFELVDEGTSGVFVGTNPASVPLTKDDTIETLLKASPIGERGKIQKTAFVVKVPAREVEIKETEDESVLEELQLYQERGRMIREDCQEYCNSILDKIDEYYFRPSSPMQFMCVQGSSGTGKSQLAFALDGRRPYFYWISRDVDGYSQSIYRTVASLSNEFLYYMRKDKPQLEEECHLLYTRSRFYSGSCFEKRKAYNATHGQCDLDSVRAIVTEMMEEEKKRGTKLPFFILDEMAIDTSEEPDVAAFQQNVFRACDLVVILMATDATITDLYQRLRSGSYADSIPWMSIVPRFPSYQLVLLSASERLEWFKAVERYPIVESIVMHSRGRFSRYFVEQVKRSDVYVQGVENNNEKAMLLFDCKWCNKVVDSNVMSEILKGLDDAWSGWEFVVVFIKELAGVIGMEWDRPTIGCAKIKCQQDARE</sequence>
<reference evidence="1 2" key="1">
    <citation type="journal article" date="2006" name="Science">
        <title>Phytophthora genome sequences uncover evolutionary origins and mechanisms of pathogenesis.</title>
        <authorList>
            <person name="Tyler B.M."/>
            <person name="Tripathy S."/>
            <person name="Zhang X."/>
            <person name="Dehal P."/>
            <person name="Jiang R.H."/>
            <person name="Aerts A."/>
            <person name="Arredondo F.D."/>
            <person name="Baxter L."/>
            <person name="Bensasson D."/>
            <person name="Beynon J.L."/>
            <person name="Chapman J."/>
            <person name="Damasceno C.M."/>
            <person name="Dorrance A.E."/>
            <person name="Dou D."/>
            <person name="Dickerman A.W."/>
            <person name="Dubchak I.L."/>
            <person name="Garbelotto M."/>
            <person name="Gijzen M."/>
            <person name="Gordon S.G."/>
            <person name="Govers F."/>
            <person name="Grunwald N.J."/>
            <person name="Huang W."/>
            <person name="Ivors K.L."/>
            <person name="Jones R.W."/>
            <person name="Kamoun S."/>
            <person name="Krampis K."/>
            <person name="Lamour K.H."/>
            <person name="Lee M.K."/>
            <person name="McDonald W.H."/>
            <person name="Medina M."/>
            <person name="Meijer H.J."/>
            <person name="Nordberg E.K."/>
            <person name="Maclean D.J."/>
            <person name="Ospina-Giraldo M.D."/>
            <person name="Morris P.F."/>
            <person name="Phuntumart V."/>
            <person name="Putnam N.H."/>
            <person name="Rash S."/>
            <person name="Rose J.K."/>
            <person name="Sakihama Y."/>
            <person name="Salamov A.A."/>
            <person name="Savidor A."/>
            <person name="Scheuring C.F."/>
            <person name="Smith B.M."/>
            <person name="Sobral B.W."/>
            <person name="Terry A."/>
            <person name="Torto-Alalibo T.A."/>
            <person name="Win J."/>
            <person name="Xu Z."/>
            <person name="Zhang H."/>
            <person name="Grigoriev I.V."/>
            <person name="Rokhsar D.S."/>
            <person name="Boore J.L."/>
        </authorList>
    </citation>
    <scope>NUCLEOTIDE SEQUENCE [LARGE SCALE GENOMIC DNA]</scope>
    <source>
        <strain evidence="1 2">P6497</strain>
    </source>
</reference>
<evidence type="ECO:0000313" key="2">
    <source>
        <dbReference type="Proteomes" id="UP000002640"/>
    </source>
</evidence>
<dbReference type="AlphaFoldDB" id="G4YS31"/>
<proteinExistence type="predicted"/>
<dbReference type="RefSeq" id="XP_009519456.1">
    <property type="nucleotide sequence ID" value="XM_009521161.1"/>
</dbReference>
<protein>
    <submittedName>
        <fullName evidence="1">Uncharacterized protein</fullName>
    </submittedName>
</protein>
<name>G4YS31_PHYSP</name>
<organism evidence="1 2">
    <name type="scientific">Phytophthora sojae (strain P6497)</name>
    <name type="common">Soybean stem and root rot agent</name>
    <name type="synonym">Phytophthora megasperma f. sp. glycines</name>
    <dbReference type="NCBI Taxonomy" id="1094619"/>
    <lineage>
        <taxon>Eukaryota</taxon>
        <taxon>Sar</taxon>
        <taxon>Stramenopiles</taxon>
        <taxon>Oomycota</taxon>
        <taxon>Peronosporomycetes</taxon>
        <taxon>Peronosporales</taxon>
        <taxon>Peronosporaceae</taxon>
        <taxon>Phytophthora</taxon>
    </lineage>
</organism>
<dbReference type="Proteomes" id="UP000002640">
    <property type="component" value="Unassembled WGS sequence"/>
</dbReference>
<accession>G4YS31</accession>
<evidence type="ECO:0000313" key="1">
    <source>
        <dbReference type="EMBL" id="EGZ24168.1"/>
    </source>
</evidence>
<dbReference type="EMBL" id="JH159152">
    <property type="protein sequence ID" value="EGZ24168.1"/>
    <property type="molecule type" value="Genomic_DNA"/>
</dbReference>
<keyword evidence="2" id="KW-1185">Reference proteome</keyword>
<gene>
    <name evidence="1" type="ORF">PHYSODRAFT_325308</name>
</gene>
<dbReference type="InParanoid" id="G4YS31"/>
<dbReference type="GeneID" id="20645238"/>